<reference evidence="2" key="5">
    <citation type="submission" date="2024-05" db="EMBL/GenBank/DDBJ databases">
        <authorList>
            <person name="Sun Q."/>
            <person name="Zhou Y."/>
        </authorList>
    </citation>
    <scope>NUCLEOTIDE SEQUENCE</scope>
    <source>
        <strain evidence="2">CGMCC 1.12707</strain>
    </source>
</reference>
<name>A0A1M6W0Z8_9FLAO</name>
<dbReference type="RefSeq" id="WP_083580309.1">
    <property type="nucleotide sequence ID" value="NZ_BMFL01000002.1"/>
</dbReference>
<accession>A0A1M6W0Z8</accession>
<dbReference type="OrthoDB" id="913040at2"/>
<dbReference type="InterPro" id="IPR012337">
    <property type="entry name" value="RNaseH-like_sf"/>
</dbReference>
<feature type="domain" description="Integrase catalytic" evidence="1">
    <location>
        <begin position="367"/>
        <end position="452"/>
    </location>
</feature>
<reference evidence="3" key="2">
    <citation type="submission" date="2016-11" db="EMBL/GenBank/DDBJ databases">
        <authorList>
            <person name="Jaros S."/>
            <person name="Januszkiewicz K."/>
            <person name="Wedrychowicz H."/>
        </authorList>
    </citation>
    <scope>NUCLEOTIDE SEQUENCE [LARGE SCALE GENOMIC DNA]</scope>
    <source>
        <strain evidence="3">DSM 27989</strain>
    </source>
</reference>
<dbReference type="Proteomes" id="UP000184120">
    <property type="component" value="Unassembled WGS sequence"/>
</dbReference>
<protein>
    <submittedName>
        <fullName evidence="3">Integrase core domain-containing protein</fullName>
    </submittedName>
</protein>
<evidence type="ECO:0000313" key="2">
    <source>
        <dbReference type="EMBL" id="GGE89362.1"/>
    </source>
</evidence>
<reference evidence="2" key="1">
    <citation type="journal article" date="2014" name="Int. J. Syst. Evol. Microbiol.">
        <title>Complete genome of a new Firmicutes species belonging to the dominant human colonic microbiota ('Ruminococcus bicirculans') reveals two chromosomes and a selective capacity to utilize plant glucans.</title>
        <authorList>
            <consortium name="NISC Comparative Sequencing Program"/>
            <person name="Wegmann U."/>
            <person name="Louis P."/>
            <person name="Goesmann A."/>
            <person name="Henrissat B."/>
            <person name="Duncan S.H."/>
            <person name="Flint H.J."/>
        </authorList>
    </citation>
    <scope>NUCLEOTIDE SEQUENCE</scope>
    <source>
        <strain evidence="2">CGMCC 1.12707</strain>
    </source>
</reference>
<dbReference type="InterPro" id="IPR036397">
    <property type="entry name" value="RNaseH_sf"/>
</dbReference>
<evidence type="ECO:0000313" key="4">
    <source>
        <dbReference type="Proteomes" id="UP000184120"/>
    </source>
</evidence>
<dbReference type="SUPFAM" id="SSF53098">
    <property type="entry name" value="Ribonuclease H-like"/>
    <property type="match status" value="1"/>
</dbReference>
<keyword evidence="5" id="KW-1185">Reference proteome</keyword>
<dbReference type="GO" id="GO:0015074">
    <property type="term" value="P:DNA integration"/>
    <property type="evidence" value="ECO:0007669"/>
    <property type="project" value="InterPro"/>
</dbReference>
<dbReference type="EMBL" id="BMFL01000002">
    <property type="protein sequence ID" value="GGE89362.1"/>
    <property type="molecule type" value="Genomic_DNA"/>
</dbReference>
<proteinExistence type="predicted"/>
<dbReference type="Gene3D" id="3.30.420.10">
    <property type="entry name" value="Ribonuclease H-like superfamily/Ribonuclease H"/>
    <property type="match status" value="1"/>
</dbReference>
<dbReference type="AlphaFoldDB" id="A0A1M6W0Z8"/>
<evidence type="ECO:0000313" key="3">
    <source>
        <dbReference type="EMBL" id="SHK87394.1"/>
    </source>
</evidence>
<reference evidence="4" key="3">
    <citation type="submission" date="2016-11" db="EMBL/GenBank/DDBJ databases">
        <authorList>
            <person name="Varghese N."/>
            <person name="Submissions S."/>
        </authorList>
    </citation>
    <scope>NUCLEOTIDE SEQUENCE [LARGE SCALE GENOMIC DNA]</scope>
    <source>
        <strain evidence="4">DSM 27989</strain>
    </source>
</reference>
<dbReference type="InterPro" id="IPR001584">
    <property type="entry name" value="Integrase_cat-core"/>
</dbReference>
<dbReference type="STRING" id="1434701.SAMN05443634_104117"/>
<dbReference type="EMBL" id="FRBH01000004">
    <property type="protein sequence ID" value="SHK87394.1"/>
    <property type="molecule type" value="Genomic_DNA"/>
</dbReference>
<gene>
    <name evidence="2" type="ORF">GCM10010984_03740</name>
    <name evidence="3" type="ORF">SAMN05443634_104117</name>
</gene>
<reference evidence="5" key="4">
    <citation type="journal article" date="2019" name="Int. J. Syst. Evol. Microbiol.">
        <title>The Global Catalogue of Microorganisms (GCM) 10K type strain sequencing project: providing services to taxonomists for standard genome sequencing and annotation.</title>
        <authorList>
            <consortium name="The Broad Institute Genomics Platform"/>
            <consortium name="The Broad Institute Genome Sequencing Center for Infectious Disease"/>
            <person name="Wu L."/>
            <person name="Ma J."/>
        </authorList>
    </citation>
    <scope>NUCLEOTIDE SEQUENCE [LARGE SCALE GENOMIC DNA]</scope>
    <source>
        <strain evidence="5">CGMCC 1.12707</strain>
    </source>
</reference>
<dbReference type="Pfam" id="PF00665">
    <property type="entry name" value="rve"/>
    <property type="match status" value="1"/>
</dbReference>
<organism evidence="3 4">
    <name type="scientific">Chishuiella changwenlii</name>
    <dbReference type="NCBI Taxonomy" id="1434701"/>
    <lineage>
        <taxon>Bacteria</taxon>
        <taxon>Pseudomonadati</taxon>
        <taxon>Bacteroidota</taxon>
        <taxon>Flavobacteriia</taxon>
        <taxon>Flavobacteriales</taxon>
        <taxon>Weeksellaceae</taxon>
        <taxon>Chishuiella</taxon>
    </lineage>
</organism>
<dbReference type="GO" id="GO:0003676">
    <property type="term" value="F:nucleic acid binding"/>
    <property type="evidence" value="ECO:0007669"/>
    <property type="project" value="InterPro"/>
</dbReference>
<evidence type="ECO:0000259" key="1">
    <source>
        <dbReference type="Pfam" id="PF00665"/>
    </source>
</evidence>
<evidence type="ECO:0000313" key="5">
    <source>
        <dbReference type="Proteomes" id="UP000650994"/>
    </source>
</evidence>
<dbReference type="Proteomes" id="UP000650994">
    <property type="component" value="Unassembled WGS sequence"/>
</dbReference>
<sequence length="726" mass="84634">MRILNNDIILRKYKEEESLWISQRLLMEVCQISEEYTWRIRNMFKKSISEQVCKQTDYLPYTGKSWRWAKVKGQFYYDYDCIPDRKPKFYKSKLGTKHELLQQYQILTSINDIGNEDFIKNNITNQVMSTVKNNDVKYYMYEAHVTFTRKQAEEMATAKAWCVWILKQLSDNNFKQLGILRKQDFYSICSEILAPLNLEGFKISSAEYLRNIVIYKFPKSDNKAQLDFFISNKYGNQNAQIVGKYPIFNEDTGEIFQFDIHQAMMFNLYMNPGSATKEFLHALWEDKYCNDIVEFGMKPISYRTFCHHLSRFNNEIKTARERHGIEHYKKNIQTYVTAERLKYSHSLFCADGSGTINYSYTDKNGKRNTMKLYVILITDVASKKIVGWAPSSKGSHKETTQMVINAMKMAIEETGNRTMFEFISDNHGAFTSVESKSFLNMIFDKVRTIEVGNSQANPAETQFRLFKRSLKDIESFISTSWNAGIDGQSNPDYININDLPTYEESCIIMHHLIKRWNETKQRDQVSPNERYEYNIHPNCQSIDPIILRYLFAEHTKVDLSYMRGFVNVSKTKGYNESTQYQFEIPNYGGEGTEQIAKAVGYSAHAKVKVIWDENAADLYTLEGKYILTCLPAIKSIQSHAELNDDFVNGLNHQMNRKKMQTKAVDDFEKALVDAFQEIGYSQSMALGSNKEMYNASKGKSERVKISNKQTKTKLRIDRDFNNSEWS</sequence>